<organism evidence="2">
    <name type="scientific">Caenorhabditis brenneri</name>
    <name type="common">Nematode worm</name>
    <dbReference type="NCBI Taxonomy" id="135651"/>
    <lineage>
        <taxon>Eukaryota</taxon>
        <taxon>Metazoa</taxon>
        <taxon>Ecdysozoa</taxon>
        <taxon>Nematoda</taxon>
        <taxon>Chromadorea</taxon>
        <taxon>Rhabditida</taxon>
        <taxon>Rhabditina</taxon>
        <taxon>Rhabditomorpha</taxon>
        <taxon>Rhabditoidea</taxon>
        <taxon>Rhabditidae</taxon>
        <taxon>Peloderinae</taxon>
        <taxon>Caenorhabditis</taxon>
    </lineage>
</organism>
<dbReference type="EMBL" id="GL379789">
    <property type="protein sequence ID" value="EGT45724.1"/>
    <property type="molecule type" value="Genomic_DNA"/>
</dbReference>
<proteinExistence type="predicted"/>
<evidence type="ECO:0000313" key="1">
    <source>
        <dbReference type="EMBL" id="EGT45724.1"/>
    </source>
</evidence>
<dbReference type="OMA" id="TRVEIDY"/>
<dbReference type="PANTHER" id="PTHR37964">
    <property type="entry name" value="SUPPRESSOR"/>
    <property type="match status" value="1"/>
</dbReference>
<dbReference type="AlphaFoldDB" id="G0MBZ3"/>
<dbReference type="Proteomes" id="UP000008068">
    <property type="component" value="Unassembled WGS sequence"/>
</dbReference>
<dbReference type="InParanoid" id="G0MBZ3"/>
<evidence type="ECO:0000313" key="2">
    <source>
        <dbReference type="Proteomes" id="UP000008068"/>
    </source>
</evidence>
<gene>
    <name evidence="1" type="ORF">CAEBREN_20835</name>
</gene>
<reference evidence="2" key="1">
    <citation type="submission" date="2011-07" db="EMBL/GenBank/DDBJ databases">
        <authorList>
            <consortium name="Caenorhabditis brenneri Sequencing and Analysis Consortium"/>
            <person name="Wilson R.K."/>
        </authorList>
    </citation>
    <scope>NUCLEOTIDE SEQUENCE [LARGE SCALE GENOMIC DNA]</scope>
    <source>
        <strain evidence="2">PB2801</strain>
    </source>
</reference>
<keyword evidence="2" id="KW-1185">Reference proteome</keyword>
<dbReference type="HOGENOM" id="CLU_129471_0_0_1"/>
<dbReference type="PANTHER" id="PTHR37964:SF1">
    <property type="entry name" value="SUPPRESSOR-RELATED"/>
    <property type="match status" value="1"/>
</dbReference>
<name>G0MBZ3_CAEBE</name>
<protein>
    <submittedName>
        <fullName evidence="1">Uncharacterized protein</fullName>
    </submittedName>
</protein>
<sequence length="178" mass="20539">MEEEKKENEPQQVSRPSDMCHIPIKVIDAVDGDEPIVIRDKDLVKYIGPLARAVGAYNPNWEEHAIDVLPVKIPFKKEHVLFMFDTVRKYQQPTNETRVEIDYPETVDKDLDFLKDIMTLCQYCECDTLHGAIAYVAAQRLNNIDDVKVIADYFGFECDPNQSILDAKDGWMKVDYPE</sequence>
<accession>G0MBZ3</accession>